<feature type="signal peptide" evidence="1">
    <location>
        <begin position="1"/>
        <end position="21"/>
    </location>
</feature>
<name>A0A2Z4MK49_BREBE</name>
<reference evidence="2 3" key="1">
    <citation type="journal article" date="2015" name="Genome Announc.">
        <title>Draft Genome Sequence of Brevibacillus brevis DZQ7, a Plant Growth-Promoting Rhizobacterium with Broad-Spectrum Antimicrobial Activity.</title>
        <authorList>
            <person name="Hou Q."/>
            <person name="Wang C."/>
            <person name="Hou X."/>
            <person name="Xia Z."/>
            <person name="Ye J."/>
            <person name="Liu K."/>
            <person name="Liu H."/>
            <person name="Wang J."/>
            <person name="Guo H."/>
            <person name="Yu X."/>
            <person name="Yang Y."/>
            <person name="Du B."/>
            <person name="Ding Y."/>
        </authorList>
    </citation>
    <scope>NUCLEOTIDE SEQUENCE [LARGE SCALE GENOMIC DNA]</scope>
    <source>
        <strain evidence="2 3">DZQ7</strain>
    </source>
</reference>
<accession>A0A2Z4MK49</accession>
<keyword evidence="1" id="KW-0732">Signal</keyword>
<evidence type="ECO:0000256" key="1">
    <source>
        <dbReference type="SAM" id="SignalP"/>
    </source>
</evidence>
<dbReference type="RefSeq" id="WP_048033478.1">
    <property type="nucleotide sequence ID" value="NZ_CP030117.1"/>
</dbReference>
<gene>
    <name evidence="2" type="ORF">AB432_018205</name>
</gene>
<evidence type="ECO:0000313" key="3">
    <source>
        <dbReference type="Proteomes" id="UP000036061"/>
    </source>
</evidence>
<proteinExistence type="predicted"/>
<evidence type="ECO:0000313" key="2">
    <source>
        <dbReference type="EMBL" id="AWX56858.1"/>
    </source>
</evidence>
<protein>
    <submittedName>
        <fullName evidence="2">Uncharacterized protein</fullName>
    </submittedName>
</protein>
<sequence length="265" mass="29861">MKKVLAIATVLSLLTVNPTFAFDKQNTTEETQEENFTSLSTVERVSALEKLDFAEHITQDQIDSLSDAAIYELSKEEGEIVSIQEVYRNLDEEDTGEFSLRTLDKDDFKMSVVAKRINEKRGKDNFKFVATGEWLTDPFYEFTDAIALAWSDDFTLYEDDCYIMRTYGLDRDDVALNDVDPEKGIAYDVDIDSMKNDYEIVLTAKVYKNDDDGSANVVGEYGHVQIHASGIEIGFSGSSNPSVNMNVSYAADIEMASPDYDSFDY</sequence>
<dbReference type="AlphaFoldDB" id="A0A2Z4MK49"/>
<feature type="chain" id="PRO_5016332221" evidence="1">
    <location>
        <begin position="22"/>
        <end position="265"/>
    </location>
</feature>
<dbReference type="Proteomes" id="UP000036061">
    <property type="component" value="Chromosome"/>
</dbReference>
<organism evidence="2 3">
    <name type="scientific">Brevibacillus brevis</name>
    <name type="common">Bacillus brevis</name>
    <dbReference type="NCBI Taxonomy" id="1393"/>
    <lineage>
        <taxon>Bacteria</taxon>
        <taxon>Bacillati</taxon>
        <taxon>Bacillota</taxon>
        <taxon>Bacilli</taxon>
        <taxon>Bacillales</taxon>
        <taxon>Paenibacillaceae</taxon>
        <taxon>Brevibacillus</taxon>
    </lineage>
</organism>
<dbReference type="EMBL" id="CP030117">
    <property type="protein sequence ID" value="AWX56858.1"/>
    <property type="molecule type" value="Genomic_DNA"/>
</dbReference>